<dbReference type="InterPro" id="IPR022742">
    <property type="entry name" value="Hydrolase_4"/>
</dbReference>
<proteinExistence type="predicted"/>
<dbReference type="InterPro" id="IPR012354">
    <property type="entry name" value="Esterase_lipase"/>
</dbReference>
<feature type="binding site" evidence="2">
    <location>
        <position position="98"/>
    </location>
    <ligand>
        <name>substrate</name>
    </ligand>
</feature>
<dbReference type="Gene3D" id="3.40.50.1820">
    <property type="entry name" value="alpha/beta hydrolase"/>
    <property type="match status" value="1"/>
</dbReference>
<feature type="domain" description="Serine aminopeptidase S33" evidence="4">
    <location>
        <begin position="22"/>
        <end position="234"/>
    </location>
</feature>
<dbReference type="RefSeq" id="WP_132876489.1">
    <property type="nucleotide sequence ID" value="NZ_SLXQ01000002.1"/>
</dbReference>
<comment type="caution">
    <text evidence="5">The sequence shown here is derived from an EMBL/GenBank/DDBJ whole genome shotgun (WGS) entry which is preliminary data.</text>
</comment>
<feature type="active site" description="Charge relay system" evidence="1">
    <location>
        <position position="228"/>
    </location>
</feature>
<dbReference type="InterPro" id="IPR029058">
    <property type="entry name" value="AB_hydrolase_fold"/>
</dbReference>
<accession>A0A4R2QY46</accession>
<dbReference type="InterPro" id="IPR051044">
    <property type="entry name" value="MAG_DAG_Lipase"/>
</dbReference>
<gene>
    <name evidence="5" type="ORF">EV191_102332</name>
</gene>
<dbReference type="AlphaFoldDB" id="A0A4R2QY46"/>
<protein>
    <submittedName>
        <fullName evidence="5">Carboxylesterase</fullName>
    </submittedName>
</protein>
<dbReference type="SUPFAM" id="SSF53474">
    <property type="entry name" value="alpha/beta-Hydrolases"/>
    <property type="match status" value="1"/>
</dbReference>
<keyword evidence="6" id="KW-1185">Reference proteome</keyword>
<feature type="active site" description="Charge relay system" evidence="1">
    <location>
        <position position="198"/>
    </location>
</feature>
<dbReference type="Pfam" id="PF12146">
    <property type="entry name" value="Hydrolase_4"/>
    <property type="match status" value="1"/>
</dbReference>
<evidence type="ECO:0000256" key="3">
    <source>
        <dbReference type="PIRSR" id="PIRSR017388-3"/>
    </source>
</evidence>
<evidence type="ECO:0000256" key="2">
    <source>
        <dbReference type="PIRSR" id="PIRSR017388-2"/>
    </source>
</evidence>
<feature type="binding site" evidence="2">
    <location>
        <position position="29"/>
    </location>
    <ligand>
        <name>substrate</name>
    </ligand>
</feature>
<evidence type="ECO:0000256" key="1">
    <source>
        <dbReference type="PIRSR" id="PIRSR017388-1"/>
    </source>
</evidence>
<feature type="active site" description="Nucleophile" evidence="1">
    <location>
        <position position="97"/>
    </location>
</feature>
<dbReference type="PANTHER" id="PTHR11614">
    <property type="entry name" value="PHOSPHOLIPASE-RELATED"/>
    <property type="match status" value="1"/>
</dbReference>
<dbReference type="GO" id="GO:0052689">
    <property type="term" value="F:carboxylic ester hydrolase activity"/>
    <property type="evidence" value="ECO:0007669"/>
    <property type="project" value="InterPro"/>
</dbReference>
<evidence type="ECO:0000259" key="4">
    <source>
        <dbReference type="Pfam" id="PF12146"/>
    </source>
</evidence>
<dbReference type="Proteomes" id="UP000294911">
    <property type="component" value="Unassembled WGS sequence"/>
</dbReference>
<evidence type="ECO:0000313" key="5">
    <source>
        <dbReference type="EMBL" id="TCP55120.1"/>
    </source>
</evidence>
<dbReference type="EMBL" id="SLXQ01000002">
    <property type="protein sequence ID" value="TCP55120.1"/>
    <property type="molecule type" value="Genomic_DNA"/>
</dbReference>
<dbReference type="OrthoDB" id="9786110at2"/>
<dbReference type="PIRSF" id="PIRSF017388">
    <property type="entry name" value="Esterase_lipase"/>
    <property type="match status" value="1"/>
</dbReference>
<sequence length="262" mass="28491">MPVIPGAEPFAHSPAEATDGIAVLLCHGFTGTPQSMRPWGEYLAKRGYAVSCPRLPGHGTSWQECNRSRWPDWYECVRAELAALRGKYAEVYVFGQSMGGTLTLRLAQQYGPLVSGIALVNPSVLTTRLDAKLLPVASRLVPSLAGIAGDIAKPGVRELSYDRLPLRAATSLARLWRLVRRDLPLVTQPLLMLHSTVDHVVEPVNAQVVLDGVRSTMVTEVTLTDSFHVATMDNDAPTIFAKSVEFLRAVHAERATAVAEGR</sequence>
<evidence type="ECO:0000313" key="6">
    <source>
        <dbReference type="Proteomes" id="UP000294911"/>
    </source>
</evidence>
<feature type="site" description="Important for substrate specificity" evidence="3">
    <location>
        <position position="147"/>
    </location>
</feature>
<reference evidence="5 6" key="1">
    <citation type="submission" date="2019-03" db="EMBL/GenBank/DDBJ databases">
        <title>Genomic Encyclopedia of Type Strains, Phase IV (KMG-IV): sequencing the most valuable type-strain genomes for metagenomic binning, comparative biology and taxonomic classification.</title>
        <authorList>
            <person name="Goeker M."/>
        </authorList>
    </citation>
    <scope>NUCLEOTIDE SEQUENCE [LARGE SCALE GENOMIC DNA]</scope>
    <source>
        <strain evidence="5 6">DSM 45765</strain>
    </source>
</reference>
<name>A0A4R2QY46_9PSEU</name>
<organism evidence="5 6">
    <name type="scientific">Tamaricihabitans halophyticus</name>
    <dbReference type="NCBI Taxonomy" id="1262583"/>
    <lineage>
        <taxon>Bacteria</taxon>
        <taxon>Bacillati</taxon>
        <taxon>Actinomycetota</taxon>
        <taxon>Actinomycetes</taxon>
        <taxon>Pseudonocardiales</taxon>
        <taxon>Pseudonocardiaceae</taxon>
        <taxon>Tamaricihabitans</taxon>
    </lineage>
</organism>